<gene>
    <name evidence="2" type="ORF">OA86_02665</name>
</gene>
<dbReference type="RefSeq" id="WP_039348489.1">
    <property type="nucleotide sequence ID" value="NZ_FOLA01000003.1"/>
</dbReference>
<feature type="transmembrane region" description="Helical" evidence="1">
    <location>
        <begin position="50"/>
        <end position="68"/>
    </location>
</feature>
<sequence length="110" mass="13705">MILICQRLLKNTKISGITLFPFILLRKPEDLQNKTLINHEKIHLRQQAELLIIFFYLWYVLEYYYHYFKLKDSFLAYKSISFEREAYAMEDDLNYLTKRKFWSFWKYILD</sequence>
<organism evidence="2 3">
    <name type="scientific">Kaistella jeonii</name>
    <dbReference type="NCBI Taxonomy" id="266749"/>
    <lineage>
        <taxon>Bacteria</taxon>
        <taxon>Pseudomonadati</taxon>
        <taxon>Bacteroidota</taxon>
        <taxon>Flavobacteriia</taxon>
        <taxon>Flavobacteriales</taxon>
        <taxon>Weeksellaceae</taxon>
        <taxon>Chryseobacterium group</taxon>
        <taxon>Kaistella</taxon>
    </lineage>
</organism>
<dbReference type="OrthoDB" id="1027344at2"/>
<keyword evidence="1" id="KW-0472">Membrane</keyword>
<dbReference type="EMBL" id="JSYL01000002">
    <property type="protein sequence ID" value="KIA89557.1"/>
    <property type="molecule type" value="Genomic_DNA"/>
</dbReference>
<proteinExistence type="predicted"/>
<keyword evidence="3" id="KW-1185">Reference proteome</keyword>
<reference evidence="2 3" key="1">
    <citation type="submission" date="2014-10" db="EMBL/GenBank/DDBJ databases">
        <title>Kaistella jeonii genome.</title>
        <authorList>
            <person name="Clayton J.T."/>
            <person name="Newman J.D."/>
        </authorList>
    </citation>
    <scope>NUCLEOTIDE SEQUENCE [LARGE SCALE GENOMIC DNA]</scope>
    <source>
        <strain evidence="2 3">DSM 17048</strain>
    </source>
</reference>
<accession>A0A0C1F8U8</accession>
<evidence type="ECO:0000313" key="2">
    <source>
        <dbReference type="EMBL" id="KIA89557.1"/>
    </source>
</evidence>
<evidence type="ECO:0000313" key="3">
    <source>
        <dbReference type="Proteomes" id="UP000031473"/>
    </source>
</evidence>
<keyword evidence="1" id="KW-0812">Transmembrane</keyword>
<comment type="caution">
    <text evidence="2">The sequence shown here is derived from an EMBL/GenBank/DDBJ whole genome shotgun (WGS) entry which is preliminary data.</text>
</comment>
<dbReference type="AlphaFoldDB" id="A0A0C1F8U8"/>
<dbReference type="STRING" id="266749.SAMN05421876_103370"/>
<protein>
    <submittedName>
        <fullName evidence="2">Membrane protein</fullName>
    </submittedName>
</protein>
<name>A0A0C1F8U8_9FLAO</name>
<dbReference type="Proteomes" id="UP000031473">
    <property type="component" value="Unassembled WGS sequence"/>
</dbReference>
<evidence type="ECO:0000256" key="1">
    <source>
        <dbReference type="SAM" id="Phobius"/>
    </source>
</evidence>
<keyword evidence="1" id="KW-1133">Transmembrane helix</keyword>